<evidence type="ECO:0000256" key="1">
    <source>
        <dbReference type="SAM" id="MobiDB-lite"/>
    </source>
</evidence>
<dbReference type="PANTHER" id="PTHR38790">
    <property type="entry name" value="2EXR DOMAIN-CONTAINING PROTEIN-RELATED"/>
    <property type="match status" value="1"/>
</dbReference>
<dbReference type="EMBL" id="JAIWOZ010000002">
    <property type="protein sequence ID" value="KAH6608964.1"/>
    <property type="molecule type" value="Genomic_DNA"/>
</dbReference>
<name>A0A9P8TZ04_9HYPO</name>
<sequence length="391" mass="43401">MAGAEYEYSPFMFWYPPAVCYHQRFGHGTDEDDAGDGAPADGNGISPAAEGSGSGDCGADGPKTTSRLLSLPVEVRLRIFYWAYMMSPVQPKELAVGYPIPMLCRYVLHPLDPDLEKQVEMEVQNEQTVKELAEGDESGEGGHKWQKMKTEQGTKNLIKERTRQRIRELNKTATGMLSSERPLAGVPTGLLRSCRQVYFEARTLPFEHNEFVFLNWFSSGLNAAAAVVKSQRPWQRLAMRYVRLEIMAEDLTRTAALEKWAALCGRGRRPASGLRGLRGLRLKIVAQVGRKDEDAKTAGDGFADGLEEAGGARRWVDGARLADVESLERLEIEIIKKAWGSQEKMDWCAAVQEALRDNGSKAQVVSVARICRKRGVAAHRREAMPAPGFTE</sequence>
<dbReference type="Proteomes" id="UP000827724">
    <property type="component" value="Unassembled WGS sequence"/>
</dbReference>
<feature type="region of interest" description="Disordered" evidence="1">
    <location>
        <begin position="30"/>
        <end position="65"/>
    </location>
</feature>
<dbReference type="PANTHER" id="PTHR38790:SF4">
    <property type="entry name" value="2EXR DOMAIN-CONTAINING PROTEIN"/>
    <property type="match status" value="1"/>
</dbReference>
<dbReference type="AlphaFoldDB" id="A0A9P8TZ04"/>
<comment type="caution">
    <text evidence="2">The sequence shown here is derived from an EMBL/GenBank/DDBJ whole genome shotgun (WGS) entry which is preliminary data.</text>
</comment>
<gene>
    <name evidence="2" type="ORF">Trco_002310</name>
</gene>
<evidence type="ECO:0000313" key="3">
    <source>
        <dbReference type="Proteomes" id="UP000827724"/>
    </source>
</evidence>
<keyword evidence="3" id="KW-1185">Reference proteome</keyword>
<proteinExistence type="predicted"/>
<reference evidence="2" key="1">
    <citation type="submission" date="2021-08" db="EMBL/GenBank/DDBJ databases">
        <title>Chromosome-Level Trichoderma cornu-damae using Hi-C Data.</title>
        <authorList>
            <person name="Kim C.S."/>
        </authorList>
    </citation>
    <scope>NUCLEOTIDE SEQUENCE</scope>
    <source>
        <strain evidence="2">KA19-0412C</strain>
    </source>
</reference>
<evidence type="ECO:0000313" key="2">
    <source>
        <dbReference type="EMBL" id="KAH6608964.1"/>
    </source>
</evidence>
<accession>A0A9P8TZ04</accession>
<protein>
    <submittedName>
        <fullName evidence="2">Uncharacterized protein</fullName>
    </submittedName>
</protein>
<organism evidence="2 3">
    <name type="scientific">Trichoderma cornu-damae</name>
    <dbReference type="NCBI Taxonomy" id="654480"/>
    <lineage>
        <taxon>Eukaryota</taxon>
        <taxon>Fungi</taxon>
        <taxon>Dikarya</taxon>
        <taxon>Ascomycota</taxon>
        <taxon>Pezizomycotina</taxon>
        <taxon>Sordariomycetes</taxon>
        <taxon>Hypocreomycetidae</taxon>
        <taxon>Hypocreales</taxon>
        <taxon>Hypocreaceae</taxon>
        <taxon>Trichoderma</taxon>
    </lineage>
</organism>
<dbReference type="OrthoDB" id="5413827at2759"/>